<reference evidence="4 5" key="2">
    <citation type="submission" date="2020-04" db="EMBL/GenBank/DDBJ databases">
        <authorList>
            <consortium name="NCBI Genome Project"/>
        </authorList>
    </citation>
    <scope>NUCLEOTIDE SEQUENCE</scope>
    <source>
        <strain evidence="4 5">CBS 781.70</strain>
    </source>
</reference>
<feature type="non-terminal residue" evidence="2">
    <location>
        <position position="1"/>
    </location>
</feature>
<evidence type="ECO:0000313" key="3">
    <source>
        <dbReference type="Proteomes" id="UP000504638"/>
    </source>
</evidence>
<evidence type="ECO:0000313" key="2">
    <source>
        <dbReference type="EMBL" id="KAF1816599.1"/>
    </source>
</evidence>
<name>A0A6G1GFE5_9PEZI</name>
<protein>
    <submittedName>
        <fullName evidence="2 4">Uncharacterized protein</fullName>
    </submittedName>
</protein>
<reference evidence="2 4" key="1">
    <citation type="submission" date="2020-01" db="EMBL/GenBank/DDBJ databases">
        <authorList>
            <consortium name="DOE Joint Genome Institute"/>
            <person name="Haridas S."/>
            <person name="Albert R."/>
            <person name="Binder M."/>
            <person name="Bloem J."/>
            <person name="Labutti K."/>
            <person name="Salamov A."/>
            <person name="Andreopoulos B."/>
            <person name="Baker S.E."/>
            <person name="Barry K."/>
            <person name="Bills G."/>
            <person name="Bluhm B.H."/>
            <person name="Cannon C."/>
            <person name="Castanera R."/>
            <person name="Culley D.E."/>
            <person name="Daum C."/>
            <person name="Ezra D."/>
            <person name="Gonzalez J.B."/>
            <person name="Henrissat B."/>
            <person name="Kuo A."/>
            <person name="Liang C."/>
            <person name="Lipzen A."/>
            <person name="Lutzoni F."/>
            <person name="Magnuson J."/>
            <person name="Mondo S."/>
            <person name="Nolan M."/>
            <person name="Ohm R."/>
            <person name="Pangilinan J."/>
            <person name="Park H.-J."/>
            <person name="Ramirez L."/>
            <person name="Alfaro M."/>
            <person name="Sun H."/>
            <person name="Tritt A."/>
            <person name="Yoshinaga Y."/>
            <person name="Zwiers L.-H."/>
            <person name="Turgeon B.G."/>
            <person name="Goodwin S.B."/>
            <person name="Spatafora J.W."/>
            <person name="Crous P.W."/>
            <person name="Grigoriev I.V."/>
        </authorList>
    </citation>
    <scope>NUCLEOTIDE SEQUENCE</scope>
    <source>
        <strain evidence="2 4">CBS 781.70</strain>
    </source>
</reference>
<reference evidence="4 5" key="3">
    <citation type="submission" date="2025-04" db="UniProtKB">
        <authorList>
            <consortium name="RefSeq"/>
        </authorList>
    </citation>
    <scope>IDENTIFICATION</scope>
    <source>
        <strain evidence="4 5">CBS 781.70</strain>
    </source>
</reference>
<dbReference type="OrthoDB" id="3439492at2759"/>
<dbReference type="GeneID" id="54416529"/>
<dbReference type="AlphaFoldDB" id="A0A6G1GFE5"/>
<evidence type="ECO:0000313" key="1">
    <source>
        <dbReference type="EMBL" id="KAF1813097.1"/>
    </source>
</evidence>
<evidence type="ECO:0000313" key="4">
    <source>
        <dbReference type="RefSeq" id="XP_033534728.1"/>
    </source>
</evidence>
<proteinExistence type="predicted"/>
<dbReference type="Proteomes" id="UP000504638">
    <property type="component" value="Unplaced"/>
</dbReference>
<accession>A0A6G1GFE5</accession>
<sequence length="57" mass="6473">IEASRINSATKDVISEFFSAYTRIIERYNIKTNNQWNFNEHSIALGCGINGRVITPV</sequence>
<evidence type="ECO:0000313" key="5">
    <source>
        <dbReference type="RefSeq" id="XP_033538230.1"/>
    </source>
</evidence>
<keyword evidence="3" id="KW-1185">Reference proteome</keyword>
<organism evidence="2">
    <name type="scientific">Eremomyces bilateralis CBS 781.70</name>
    <dbReference type="NCBI Taxonomy" id="1392243"/>
    <lineage>
        <taxon>Eukaryota</taxon>
        <taxon>Fungi</taxon>
        <taxon>Dikarya</taxon>
        <taxon>Ascomycota</taxon>
        <taxon>Pezizomycotina</taxon>
        <taxon>Dothideomycetes</taxon>
        <taxon>Dothideomycetes incertae sedis</taxon>
        <taxon>Eremomycetales</taxon>
        <taxon>Eremomycetaceae</taxon>
        <taxon>Eremomyces</taxon>
    </lineage>
</organism>
<dbReference type="RefSeq" id="XP_033538230.1">
    <property type="nucleotide sequence ID" value="XM_033675959.1"/>
</dbReference>
<dbReference type="RefSeq" id="XP_033534728.1">
    <property type="nucleotide sequence ID" value="XM_033676336.1"/>
</dbReference>
<gene>
    <name evidence="2 5" type="ORF">P152DRAFT_388991</name>
    <name evidence="1 4" type="ORF">P152DRAFT_396021</name>
</gene>
<dbReference type="EMBL" id="ML975150">
    <property type="protein sequence ID" value="KAF1816599.1"/>
    <property type="molecule type" value="Genomic_DNA"/>
</dbReference>
<dbReference type="EMBL" id="ML975156">
    <property type="protein sequence ID" value="KAF1813097.1"/>
    <property type="molecule type" value="Genomic_DNA"/>
</dbReference>